<dbReference type="PANTHER" id="PTHR45023:SF4">
    <property type="entry name" value="GLYCINE-RICH PROTEIN-RELATED"/>
    <property type="match status" value="1"/>
</dbReference>
<protein>
    <recommendedName>
        <fullName evidence="3">Myb-like domain-containing protein</fullName>
    </recommendedName>
</protein>
<keyword evidence="1" id="KW-0732">Signal</keyword>
<accession>A0A3P6BCL0</accession>
<dbReference type="PANTHER" id="PTHR45023">
    <property type="match status" value="1"/>
</dbReference>
<dbReference type="EMBL" id="LR031872">
    <property type="protein sequence ID" value="VDC95570.1"/>
    <property type="molecule type" value="Genomic_DNA"/>
</dbReference>
<evidence type="ECO:0000256" key="1">
    <source>
        <dbReference type="SAM" id="SignalP"/>
    </source>
</evidence>
<reference evidence="2" key="1">
    <citation type="submission" date="2018-11" db="EMBL/GenBank/DDBJ databases">
        <authorList>
            <consortium name="Genoscope - CEA"/>
            <person name="William W."/>
        </authorList>
    </citation>
    <scope>NUCLEOTIDE SEQUENCE</scope>
</reference>
<proteinExistence type="predicted"/>
<evidence type="ECO:0000313" key="2">
    <source>
        <dbReference type="EMBL" id="VDC95570.1"/>
    </source>
</evidence>
<organism evidence="2">
    <name type="scientific">Brassica oleracea</name>
    <name type="common">Wild cabbage</name>
    <dbReference type="NCBI Taxonomy" id="3712"/>
    <lineage>
        <taxon>Eukaryota</taxon>
        <taxon>Viridiplantae</taxon>
        <taxon>Streptophyta</taxon>
        <taxon>Embryophyta</taxon>
        <taxon>Tracheophyta</taxon>
        <taxon>Spermatophyta</taxon>
        <taxon>Magnoliopsida</taxon>
        <taxon>eudicotyledons</taxon>
        <taxon>Gunneridae</taxon>
        <taxon>Pentapetalae</taxon>
        <taxon>rosids</taxon>
        <taxon>malvids</taxon>
        <taxon>Brassicales</taxon>
        <taxon>Brassicaceae</taxon>
        <taxon>Brassiceae</taxon>
        <taxon>Brassica</taxon>
    </lineage>
</organism>
<name>A0A3P6BCL0_BRAOL</name>
<sequence length="185" mass="21406">MHLLVLIGCFRLLFVGSRRICLSVDYNPYTLTPKFVELLNSQQDSVFRLVEESRVAEDSSQFRLVEESQATPAERRERRKWTPTDDIVLISSWLNTSKDPVVGNEQRSGAFWKRIAAYFAGRLQALNREKLATVSSVGTRSMILSPKSVRTVHNHQAHTQLVKLIKVPFDPLVLRQQRFLVRRLW</sequence>
<dbReference type="AlphaFoldDB" id="A0A3P6BCL0"/>
<feature type="chain" id="PRO_5018063199" description="Myb-like domain-containing protein" evidence="1">
    <location>
        <begin position="18"/>
        <end position="185"/>
    </location>
</feature>
<evidence type="ECO:0008006" key="3">
    <source>
        <dbReference type="Google" id="ProtNLM"/>
    </source>
</evidence>
<gene>
    <name evidence="2" type="ORF">BOLC3T18616H</name>
</gene>
<feature type="signal peptide" evidence="1">
    <location>
        <begin position="1"/>
        <end position="17"/>
    </location>
</feature>